<dbReference type="AlphaFoldDB" id="A0A4V3SHU7"/>
<dbReference type="Proteomes" id="UP000298138">
    <property type="component" value="Unassembled WGS sequence"/>
</dbReference>
<gene>
    <name evidence="1" type="ORF">EX30DRAFT_195061</name>
</gene>
<protein>
    <submittedName>
        <fullName evidence="1">Uncharacterized protein</fullName>
    </submittedName>
</protein>
<sequence>MYRTTSPAIVIRTSPLCSAASHPHSNLVKLISLRFFRRWDEKRFNRELPRAFRTHLERNFGQSLEDSPSKSQSTIWGLLPFHVVITNQRSVS</sequence>
<dbReference type="EMBL" id="ML220151">
    <property type="protein sequence ID" value="TGZ77604.1"/>
    <property type="molecule type" value="Genomic_DNA"/>
</dbReference>
<keyword evidence="2" id="KW-1185">Reference proteome</keyword>
<reference evidence="1 2" key="1">
    <citation type="submission" date="2019-04" db="EMBL/GenBank/DDBJ databases">
        <title>Comparative genomics and transcriptomics to analyze fruiting body development in filamentous ascomycetes.</title>
        <authorList>
            <consortium name="DOE Joint Genome Institute"/>
            <person name="Lutkenhaus R."/>
            <person name="Traeger S."/>
            <person name="Breuer J."/>
            <person name="Kuo A."/>
            <person name="Lipzen A."/>
            <person name="Pangilinan J."/>
            <person name="Dilworth D."/>
            <person name="Sandor L."/>
            <person name="Poggeler S."/>
            <person name="Barry K."/>
            <person name="Grigoriev I.V."/>
            <person name="Nowrousian M."/>
        </authorList>
    </citation>
    <scope>NUCLEOTIDE SEQUENCE [LARGE SCALE GENOMIC DNA]</scope>
    <source>
        <strain evidence="1 2">CBS 389.68</strain>
    </source>
</reference>
<accession>A0A4V3SHU7</accession>
<name>A0A4V3SHU7_9PEZI</name>
<evidence type="ECO:0000313" key="1">
    <source>
        <dbReference type="EMBL" id="TGZ77604.1"/>
    </source>
</evidence>
<dbReference type="InParanoid" id="A0A4V3SHU7"/>
<organism evidence="1 2">
    <name type="scientific">Ascodesmis nigricans</name>
    <dbReference type="NCBI Taxonomy" id="341454"/>
    <lineage>
        <taxon>Eukaryota</taxon>
        <taxon>Fungi</taxon>
        <taxon>Dikarya</taxon>
        <taxon>Ascomycota</taxon>
        <taxon>Pezizomycotina</taxon>
        <taxon>Pezizomycetes</taxon>
        <taxon>Pezizales</taxon>
        <taxon>Ascodesmidaceae</taxon>
        <taxon>Ascodesmis</taxon>
    </lineage>
</organism>
<proteinExistence type="predicted"/>
<evidence type="ECO:0000313" key="2">
    <source>
        <dbReference type="Proteomes" id="UP000298138"/>
    </source>
</evidence>